<dbReference type="InterPro" id="IPR016187">
    <property type="entry name" value="CTDL_fold"/>
</dbReference>
<protein>
    <recommendedName>
        <fullName evidence="2">Sulfatase-modifying factor enzyme-like domain-containing protein</fullName>
    </recommendedName>
</protein>
<reference evidence="3 4" key="1">
    <citation type="submission" date="2016-10" db="EMBL/GenBank/DDBJ databases">
        <title>Chromobacterium muskegensis sp. nov., an insecticidal bacterium isolated from Sphagnum bogs.</title>
        <authorList>
            <person name="Sparks M.E."/>
            <person name="Blackburn M.B."/>
            <person name="Gundersen-Rindal D.E."/>
            <person name="Mitchell A."/>
            <person name="Farrar R."/>
            <person name="Kuhar D."/>
        </authorList>
    </citation>
    <scope>NUCLEOTIDE SEQUENCE [LARGE SCALE GENOMIC DNA]</scope>
    <source>
        <strain evidence="3 4">21-1</strain>
    </source>
</reference>
<dbReference type="Gene3D" id="3.90.1580.10">
    <property type="entry name" value="paralog of FGE (formylglycine-generating enzyme)"/>
    <property type="match status" value="1"/>
</dbReference>
<dbReference type="Proteomes" id="UP000178776">
    <property type="component" value="Chromosome"/>
</dbReference>
<dbReference type="RefSeq" id="WP_070978104.1">
    <property type="nucleotide sequence ID" value="NZ_CP017707.1"/>
</dbReference>
<dbReference type="PROSITE" id="PS51257">
    <property type="entry name" value="PROKAR_LIPOPROTEIN"/>
    <property type="match status" value="1"/>
</dbReference>
<dbReference type="InterPro" id="IPR005532">
    <property type="entry name" value="SUMF_dom"/>
</dbReference>
<keyword evidence="1" id="KW-0732">Signal</keyword>
<dbReference type="SUPFAM" id="SSF56436">
    <property type="entry name" value="C-type lectin-like"/>
    <property type="match status" value="1"/>
</dbReference>
<name>A0A1D9LBL8_9NEIS</name>
<dbReference type="GeneID" id="68839658"/>
<evidence type="ECO:0000256" key="1">
    <source>
        <dbReference type="SAM" id="SignalP"/>
    </source>
</evidence>
<dbReference type="EMBL" id="CP017707">
    <property type="protein sequence ID" value="AOZ48574.1"/>
    <property type="molecule type" value="Genomic_DNA"/>
</dbReference>
<evidence type="ECO:0000313" key="4">
    <source>
        <dbReference type="Proteomes" id="UP000178776"/>
    </source>
</evidence>
<dbReference type="KEGG" id="cvc:BKX93_00270"/>
<dbReference type="PANTHER" id="PTHR23150">
    <property type="entry name" value="SULFATASE MODIFYING FACTOR 1, 2"/>
    <property type="match status" value="1"/>
</dbReference>
<evidence type="ECO:0000259" key="2">
    <source>
        <dbReference type="Pfam" id="PF03781"/>
    </source>
</evidence>
<dbReference type="PANTHER" id="PTHR23150:SF19">
    <property type="entry name" value="FORMYLGLYCINE-GENERATING ENZYME"/>
    <property type="match status" value="1"/>
</dbReference>
<evidence type="ECO:0000313" key="3">
    <source>
        <dbReference type="EMBL" id="AOZ48574.1"/>
    </source>
</evidence>
<gene>
    <name evidence="3" type="ORF">BKX93_00270</name>
</gene>
<proteinExistence type="predicted"/>
<feature type="chain" id="PRO_5009442918" description="Sulfatase-modifying factor enzyme-like domain-containing protein" evidence="1">
    <location>
        <begin position="23"/>
        <end position="258"/>
    </location>
</feature>
<dbReference type="InterPro" id="IPR042095">
    <property type="entry name" value="SUMF_sf"/>
</dbReference>
<dbReference type="STRING" id="1108595.BKX93_00270"/>
<sequence>MSARLALALACCGLLACQTAPAADYAAVSGGAFRSALSPDGATVAVKPYRLRARPVTNGEFLRFAQVHPEWRRGVVPALYAGAGYLADWRAADDFGDLPADAPVTRVSWHAARAYCRSEGARLPTWHEWEMAAAADAGRRDARDDPQWRARILQWYAQPTGRLLAPVGREPNVWGVSDLHGSIYEWVEDFNGLFVTSDSRSQGEQRTLATCGAAALSLGDRENYAILMRIAMLAALNAADTVGTVGFRCARDEPEEKS</sequence>
<dbReference type="Pfam" id="PF03781">
    <property type="entry name" value="FGE-sulfatase"/>
    <property type="match status" value="1"/>
</dbReference>
<organism evidence="3 4">
    <name type="scientific">Chromobacterium vaccinii</name>
    <dbReference type="NCBI Taxonomy" id="1108595"/>
    <lineage>
        <taxon>Bacteria</taxon>
        <taxon>Pseudomonadati</taxon>
        <taxon>Pseudomonadota</taxon>
        <taxon>Betaproteobacteria</taxon>
        <taxon>Neisseriales</taxon>
        <taxon>Chromobacteriaceae</taxon>
        <taxon>Chromobacterium</taxon>
    </lineage>
</organism>
<dbReference type="AlphaFoldDB" id="A0A1D9LBL8"/>
<accession>A0A1D9LBL8</accession>
<dbReference type="InterPro" id="IPR051043">
    <property type="entry name" value="Sulfatase_Mod_Factor_Kinase"/>
</dbReference>
<feature type="signal peptide" evidence="1">
    <location>
        <begin position="1"/>
        <end position="22"/>
    </location>
</feature>
<feature type="domain" description="Sulfatase-modifying factor enzyme-like" evidence="2">
    <location>
        <begin position="43"/>
        <end position="251"/>
    </location>
</feature>
<dbReference type="GO" id="GO:0120147">
    <property type="term" value="F:formylglycine-generating oxidase activity"/>
    <property type="evidence" value="ECO:0007669"/>
    <property type="project" value="TreeGrafter"/>
</dbReference>